<accession>A0A8I1EBB6</accession>
<sequence>MSEIMALHSIKGPSEIASVESIGNLLEDFSSRLSDISFSGGSIDDAISYFEKNNLAITEVSPTANVSSDEIFGYSVVVIDKPAFDLILNQLEEDCESGSEIAEGLLIAFEEVDDEMVWPGHQVAIIW</sequence>
<gene>
    <name evidence="1" type="ORF">JEU22_01185</name>
</gene>
<dbReference type="Proteomes" id="UP000637061">
    <property type="component" value="Unassembled WGS sequence"/>
</dbReference>
<organism evidence="1 2">
    <name type="scientific">Pseudomonas putida</name>
    <name type="common">Arthrobacter siderocapsulatus</name>
    <dbReference type="NCBI Taxonomy" id="303"/>
    <lineage>
        <taxon>Bacteria</taxon>
        <taxon>Pseudomonadati</taxon>
        <taxon>Pseudomonadota</taxon>
        <taxon>Gammaproteobacteria</taxon>
        <taxon>Pseudomonadales</taxon>
        <taxon>Pseudomonadaceae</taxon>
        <taxon>Pseudomonas</taxon>
    </lineage>
</organism>
<protein>
    <submittedName>
        <fullName evidence="1">Uncharacterized protein</fullName>
    </submittedName>
</protein>
<proteinExistence type="predicted"/>
<evidence type="ECO:0000313" key="2">
    <source>
        <dbReference type="Proteomes" id="UP000637061"/>
    </source>
</evidence>
<dbReference type="AlphaFoldDB" id="A0A8I1EBB6"/>
<dbReference type="RefSeq" id="WP_198746128.1">
    <property type="nucleotide sequence ID" value="NZ_JAEHTE010000001.1"/>
</dbReference>
<comment type="caution">
    <text evidence="1">The sequence shown here is derived from an EMBL/GenBank/DDBJ whole genome shotgun (WGS) entry which is preliminary data.</text>
</comment>
<dbReference type="EMBL" id="JAEHTE010000001">
    <property type="protein sequence ID" value="MBI6882511.1"/>
    <property type="molecule type" value="Genomic_DNA"/>
</dbReference>
<name>A0A8I1EBB6_PSEPU</name>
<evidence type="ECO:0000313" key="1">
    <source>
        <dbReference type="EMBL" id="MBI6882511.1"/>
    </source>
</evidence>
<reference evidence="1" key="1">
    <citation type="submission" date="2020-12" db="EMBL/GenBank/DDBJ databases">
        <title>Enhanced detection system for hospital associated transmission using whole genome sequencing surveillance.</title>
        <authorList>
            <person name="Harrison L.H."/>
            <person name="Van Tyne D."/>
            <person name="Marsh J.W."/>
            <person name="Griffith M.P."/>
            <person name="Snyder D.J."/>
            <person name="Cooper V.S."/>
            <person name="Mustapha M."/>
        </authorList>
    </citation>
    <scope>NUCLEOTIDE SEQUENCE</scope>
    <source>
        <strain evidence="1">PSB00042</strain>
    </source>
</reference>